<name>A0A5K1JD87_9ACTN</name>
<dbReference type="InterPro" id="IPR029052">
    <property type="entry name" value="Metallo-depent_PP-like"/>
</dbReference>
<dbReference type="PANTHER" id="PTHR12905">
    <property type="entry name" value="METALLOPHOSPHOESTERASE"/>
    <property type="match status" value="1"/>
</dbReference>
<evidence type="ECO:0000313" key="3">
    <source>
        <dbReference type="EMBL" id="VWM02014.1"/>
    </source>
</evidence>
<dbReference type="InterPro" id="IPR024654">
    <property type="entry name" value="Calcineurin-like_PHP_lpxH"/>
</dbReference>
<dbReference type="GO" id="GO:0004115">
    <property type="term" value="F:3',5'-cyclic-AMP phosphodiesterase activity"/>
    <property type="evidence" value="ECO:0007669"/>
    <property type="project" value="UniProtKB-EC"/>
</dbReference>
<protein>
    <submittedName>
        <fullName evidence="3">3',5'-cyclic adenosine monophosphate phosphodiesterase CpdA</fullName>
        <ecNumber evidence="3">3.1.4.53</ecNumber>
    </submittedName>
</protein>
<dbReference type="EMBL" id="CABWIE010000036">
    <property type="protein sequence ID" value="VWM02014.1"/>
    <property type="molecule type" value="Genomic_DNA"/>
</dbReference>
<dbReference type="PANTHER" id="PTHR12905:SF0">
    <property type="entry name" value="CALCINEURIN-LIKE PHOSPHOESTERASE DOMAIN-CONTAINING PROTEIN"/>
    <property type="match status" value="1"/>
</dbReference>
<dbReference type="EC" id="3.1.4.53" evidence="3"/>
<comment type="similarity">
    <text evidence="1">Belongs to the metallophosphoesterase superfamily. YfcE family.</text>
</comment>
<proteinExistence type="inferred from homology"/>
<dbReference type="Gene3D" id="3.60.21.10">
    <property type="match status" value="1"/>
</dbReference>
<dbReference type="AlphaFoldDB" id="A0A5K1JD87"/>
<evidence type="ECO:0000256" key="1">
    <source>
        <dbReference type="ARBA" id="ARBA00008950"/>
    </source>
</evidence>
<evidence type="ECO:0000259" key="2">
    <source>
        <dbReference type="Pfam" id="PF12850"/>
    </source>
</evidence>
<keyword evidence="3" id="KW-0378">Hydrolase</keyword>
<dbReference type="InterPro" id="IPR051693">
    <property type="entry name" value="UPF0046_metallophosphoest"/>
</dbReference>
<accession>A0A5K1JD87</accession>
<keyword evidence="4" id="KW-1185">Reference proteome</keyword>
<dbReference type="Pfam" id="PF12850">
    <property type="entry name" value="Metallophos_2"/>
    <property type="match status" value="1"/>
</dbReference>
<feature type="domain" description="Calcineurin-like phosphoesterase" evidence="2">
    <location>
        <begin position="1"/>
        <end position="172"/>
    </location>
</feature>
<dbReference type="Proteomes" id="UP000361836">
    <property type="component" value="Unassembled WGS sequence"/>
</dbReference>
<sequence>MKILAVADTEERCLWECFRKERFEGVDLILSAGDLDPDYLEFLVTVINKPLIYVRGNHDDRYARHAPGGCICVEDTVYVYRGVRIAGLGGSMRYRNGANMYTEHEMAKRMRKLSRKVRMVGGCDILLTHAPAAGMGDLDDLPHRGFECFNTALESWNPDYMVHGHVHQCYGQNFQRERRHACGATIINACGYTQFELDEAHYPIRGWQAAWLNSQTMRRELKRHEAIESSTARTPW</sequence>
<dbReference type="SUPFAM" id="SSF56300">
    <property type="entry name" value="Metallo-dependent phosphatases"/>
    <property type="match status" value="1"/>
</dbReference>
<dbReference type="RefSeq" id="WP_152077128.1">
    <property type="nucleotide sequence ID" value="NZ_CAAKNU010000054.1"/>
</dbReference>
<reference evidence="3 4" key="1">
    <citation type="submission" date="2019-10" db="EMBL/GenBank/DDBJ databases">
        <authorList>
            <person name="Wolf R A."/>
        </authorList>
    </citation>
    <scope>NUCLEOTIDE SEQUENCE [LARGE SCALE GENOMIC DNA]</scope>
    <source>
        <strain evidence="3">Collinsella_aerofaciens_MC2</strain>
    </source>
</reference>
<evidence type="ECO:0000313" key="4">
    <source>
        <dbReference type="Proteomes" id="UP000361836"/>
    </source>
</evidence>
<organism evidence="3 4">
    <name type="scientific">Collinsella aerofaciens</name>
    <dbReference type="NCBI Taxonomy" id="74426"/>
    <lineage>
        <taxon>Bacteria</taxon>
        <taxon>Bacillati</taxon>
        <taxon>Actinomycetota</taxon>
        <taxon>Coriobacteriia</taxon>
        <taxon>Coriobacteriales</taxon>
        <taxon>Coriobacteriaceae</taxon>
        <taxon>Collinsella</taxon>
    </lineage>
</organism>
<gene>
    <name evidence="3" type="primary">cpdA</name>
    <name evidence="3" type="ORF">KCJAJFAP_01047</name>
</gene>